<evidence type="ECO:0000313" key="4">
    <source>
        <dbReference type="Proteomes" id="UP000253153"/>
    </source>
</evidence>
<dbReference type="GeneID" id="41998635"/>
<keyword evidence="4" id="KW-1185">Reference proteome</keyword>
<dbReference type="AlphaFoldDB" id="A0A366R1M1"/>
<keyword evidence="1" id="KW-0378">Hydrolase</keyword>
<accession>A0A366R1M1</accession>
<name>A0A366R1M1_9HYPO</name>
<dbReference type="Gene3D" id="3.40.50.1820">
    <property type="entry name" value="alpha/beta hydrolase"/>
    <property type="match status" value="1"/>
</dbReference>
<gene>
    <name evidence="3" type="ORF">FIESC28_09202</name>
</gene>
<evidence type="ECO:0000313" key="3">
    <source>
        <dbReference type="EMBL" id="RBR11057.1"/>
    </source>
</evidence>
<dbReference type="Pfam" id="PF07859">
    <property type="entry name" value="Abhydrolase_3"/>
    <property type="match status" value="1"/>
</dbReference>
<dbReference type="InterPro" id="IPR013094">
    <property type="entry name" value="AB_hydrolase_3"/>
</dbReference>
<reference evidence="3 4" key="1">
    <citation type="submission" date="2018-06" db="EMBL/GenBank/DDBJ databases">
        <title>Fusarium incarnatum-equiseti species complex species 28.</title>
        <authorList>
            <person name="Gardiner D.M."/>
        </authorList>
    </citation>
    <scope>NUCLEOTIDE SEQUENCE [LARGE SCALE GENOMIC DNA]</scope>
    <source>
        <strain evidence="3 4">FIESC_28</strain>
    </source>
</reference>
<dbReference type="PANTHER" id="PTHR48081">
    <property type="entry name" value="AB HYDROLASE SUPERFAMILY PROTEIN C4A8.06C"/>
    <property type="match status" value="1"/>
</dbReference>
<dbReference type="PANTHER" id="PTHR48081:SF25">
    <property type="entry name" value="PUTATIVE (AFU_ORTHOLOGUE AFUA_3G11560)-RELATED"/>
    <property type="match status" value="1"/>
</dbReference>
<dbReference type="GO" id="GO:0016787">
    <property type="term" value="F:hydrolase activity"/>
    <property type="evidence" value="ECO:0007669"/>
    <property type="project" value="UniProtKB-KW"/>
</dbReference>
<dbReference type="SUPFAM" id="SSF53474">
    <property type="entry name" value="alpha/beta-Hydrolases"/>
    <property type="match status" value="1"/>
</dbReference>
<dbReference type="InterPro" id="IPR050300">
    <property type="entry name" value="GDXG_lipolytic_enzyme"/>
</dbReference>
<dbReference type="RefSeq" id="XP_031012596.1">
    <property type="nucleotide sequence ID" value="XM_031163339.1"/>
</dbReference>
<comment type="caution">
    <text evidence="3">The sequence shown here is derived from an EMBL/GenBank/DDBJ whole genome shotgun (WGS) entry which is preliminary data.</text>
</comment>
<proteinExistence type="predicted"/>
<organism evidence="3 4">
    <name type="scientific">Fusarium coffeatum</name>
    <dbReference type="NCBI Taxonomy" id="231269"/>
    <lineage>
        <taxon>Eukaryota</taxon>
        <taxon>Fungi</taxon>
        <taxon>Dikarya</taxon>
        <taxon>Ascomycota</taxon>
        <taxon>Pezizomycotina</taxon>
        <taxon>Sordariomycetes</taxon>
        <taxon>Hypocreomycetidae</taxon>
        <taxon>Hypocreales</taxon>
        <taxon>Nectriaceae</taxon>
        <taxon>Fusarium</taxon>
        <taxon>Fusarium incarnatum-equiseti species complex</taxon>
    </lineage>
</organism>
<sequence>MPSWSASLLALYIKWIRQSKVIFDDPENTRKALQDGYIRPQNFNPPTNLGSDIIIDRVDVNEWPLYKVSSQSPSAPRDALLYIHGGAFFREIVPQHWNLVAQIARETNLDVLVPIYPLVPRPGATAEKLAAGLMDICRLSKQRVVSIGGDSAGGMLALATAQQLRDTQPELFTKLTSLVLISPVVDLALDHPEVVRLSEIDPWLGIAGISEVITPKLAVDRPVKDSIVSPLYGSVENLPPTILLSGTTDMLCADARRLKSKFSGGDAEVASEGSAETDRLLYVEKEDMIHVYAILPTPEGAEARSLIVHFINKYSDN</sequence>
<evidence type="ECO:0000256" key="1">
    <source>
        <dbReference type="ARBA" id="ARBA00022801"/>
    </source>
</evidence>
<dbReference type="Proteomes" id="UP000253153">
    <property type="component" value="Unassembled WGS sequence"/>
</dbReference>
<feature type="domain" description="Alpha/beta hydrolase fold-3" evidence="2">
    <location>
        <begin position="80"/>
        <end position="269"/>
    </location>
</feature>
<evidence type="ECO:0000259" key="2">
    <source>
        <dbReference type="Pfam" id="PF07859"/>
    </source>
</evidence>
<dbReference type="OrthoDB" id="2152029at2759"/>
<dbReference type="EMBL" id="QKXC01000225">
    <property type="protein sequence ID" value="RBR11057.1"/>
    <property type="molecule type" value="Genomic_DNA"/>
</dbReference>
<protein>
    <recommendedName>
        <fullName evidence="2">Alpha/beta hydrolase fold-3 domain-containing protein</fullName>
    </recommendedName>
</protein>
<dbReference type="InterPro" id="IPR029058">
    <property type="entry name" value="AB_hydrolase_fold"/>
</dbReference>